<sequence>MKAMMSLLVGMNRGKAVCILAWQLTKVAAMADVFCTDIQEKQESIMDNEVGDEAEEIYKDEVMESYTKLEGGRTNADEAKDLAFLLSESMSSYSVSTGHSVLNQATSSKNVTSGGVHNEVHSSFACVTSWYINIGDGDCSYEHCRARFWYRERLKGYSKDRKVEYHNCNFVDLSLRTVIAKW</sequence>
<accession>A0ABQ4Y1S8</accession>
<organism evidence="2 3">
    <name type="scientific">Tanacetum coccineum</name>
    <dbReference type="NCBI Taxonomy" id="301880"/>
    <lineage>
        <taxon>Eukaryota</taxon>
        <taxon>Viridiplantae</taxon>
        <taxon>Streptophyta</taxon>
        <taxon>Embryophyta</taxon>
        <taxon>Tracheophyta</taxon>
        <taxon>Spermatophyta</taxon>
        <taxon>Magnoliopsida</taxon>
        <taxon>eudicotyledons</taxon>
        <taxon>Gunneridae</taxon>
        <taxon>Pentapetalae</taxon>
        <taxon>asterids</taxon>
        <taxon>campanulids</taxon>
        <taxon>Asterales</taxon>
        <taxon>Asteraceae</taxon>
        <taxon>Asteroideae</taxon>
        <taxon>Anthemideae</taxon>
        <taxon>Anthemidinae</taxon>
        <taxon>Tanacetum</taxon>
    </lineage>
</organism>
<evidence type="ECO:0000313" key="2">
    <source>
        <dbReference type="EMBL" id="GJS71634.1"/>
    </source>
</evidence>
<reference evidence="2" key="2">
    <citation type="submission" date="2022-01" db="EMBL/GenBank/DDBJ databases">
        <authorList>
            <person name="Yamashiro T."/>
            <person name="Shiraishi A."/>
            <person name="Satake H."/>
            <person name="Nakayama K."/>
        </authorList>
    </citation>
    <scope>NUCLEOTIDE SEQUENCE</scope>
</reference>
<reference evidence="2" key="1">
    <citation type="journal article" date="2022" name="Int. J. Mol. Sci.">
        <title>Draft Genome of Tanacetum Coccineum: Genomic Comparison of Closely Related Tanacetum-Family Plants.</title>
        <authorList>
            <person name="Yamashiro T."/>
            <person name="Shiraishi A."/>
            <person name="Nakayama K."/>
            <person name="Satake H."/>
        </authorList>
    </citation>
    <scope>NUCLEOTIDE SEQUENCE</scope>
</reference>
<evidence type="ECO:0000256" key="1">
    <source>
        <dbReference type="SAM" id="SignalP"/>
    </source>
</evidence>
<name>A0ABQ4Y1S8_9ASTR</name>
<proteinExistence type="predicted"/>
<protein>
    <submittedName>
        <fullName evidence="2">Uncharacterized protein</fullName>
    </submittedName>
</protein>
<dbReference type="EMBL" id="BQNB010010020">
    <property type="protein sequence ID" value="GJS71634.1"/>
    <property type="molecule type" value="Genomic_DNA"/>
</dbReference>
<feature type="signal peptide" evidence="1">
    <location>
        <begin position="1"/>
        <end position="29"/>
    </location>
</feature>
<comment type="caution">
    <text evidence="2">The sequence shown here is derived from an EMBL/GenBank/DDBJ whole genome shotgun (WGS) entry which is preliminary data.</text>
</comment>
<gene>
    <name evidence="2" type="ORF">Tco_0704475</name>
</gene>
<keyword evidence="3" id="KW-1185">Reference proteome</keyword>
<keyword evidence="1" id="KW-0732">Signal</keyword>
<evidence type="ECO:0000313" key="3">
    <source>
        <dbReference type="Proteomes" id="UP001151760"/>
    </source>
</evidence>
<feature type="chain" id="PRO_5045828435" evidence="1">
    <location>
        <begin position="30"/>
        <end position="182"/>
    </location>
</feature>
<dbReference type="Proteomes" id="UP001151760">
    <property type="component" value="Unassembled WGS sequence"/>
</dbReference>